<dbReference type="KEGG" id="sus:Acid_2390"/>
<dbReference type="InterPro" id="IPR029045">
    <property type="entry name" value="ClpP/crotonase-like_dom_sf"/>
</dbReference>
<protein>
    <recommendedName>
        <fullName evidence="3">Peptidase S41</fullName>
    </recommendedName>
</protein>
<dbReference type="Gene3D" id="3.90.226.10">
    <property type="entry name" value="2-enoyl-CoA Hydratase, Chain A, domain 1"/>
    <property type="match status" value="1"/>
</dbReference>
<dbReference type="InterPro" id="IPR017803">
    <property type="entry name" value="CHP03437_C"/>
</dbReference>
<feature type="signal peptide" evidence="1">
    <location>
        <begin position="1"/>
        <end position="16"/>
    </location>
</feature>
<dbReference type="eggNOG" id="COG0793">
    <property type="taxonomic scope" value="Bacteria"/>
</dbReference>
<organism evidence="2">
    <name type="scientific">Solibacter usitatus (strain Ellin6076)</name>
    <dbReference type="NCBI Taxonomy" id="234267"/>
    <lineage>
        <taxon>Bacteria</taxon>
        <taxon>Pseudomonadati</taxon>
        <taxon>Acidobacteriota</taxon>
        <taxon>Terriglobia</taxon>
        <taxon>Bryobacterales</taxon>
        <taxon>Solibacteraceae</taxon>
        <taxon>Candidatus Solibacter</taxon>
    </lineage>
</organism>
<dbReference type="AlphaFoldDB" id="Q025E0"/>
<name>Q025E0_SOLUE</name>
<dbReference type="SUPFAM" id="SSF52096">
    <property type="entry name" value="ClpP/crotonase"/>
    <property type="match status" value="1"/>
</dbReference>
<evidence type="ECO:0008006" key="3">
    <source>
        <dbReference type="Google" id="ProtNLM"/>
    </source>
</evidence>
<reference evidence="2" key="1">
    <citation type="submission" date="2006-10" db="EMBL/GenBank/DDBJ databases">
        <title>Complete sequence of Solibacter usitatus Ellin6076.</title>
        <authorList>
            <consortium name="US DOE Joint Genome Institute"/>
            <person name="Copeland A."/>
            <person name="Lucas S."/>
            <person name="Lapidus A."/>
            <person name="Barry K."/>
            <person name="Detter J.C."/>
            <person name="Glavina del Rio T."/>
            <person name="Hammon N."/>
            <person name="Israni S."/>
            <person name="Dalin E."/>
            <person name="Tice H."/>
            <person name="Pitluck S."/>
            <person name="Thompson L.S."/>
            <person name="Brettin T."/>
            <person name="Bruce D."/>
            <person name="Han C."/>
            <person name="Tapia R."/>
            <person name="Gilna P."/>
            <person name="Schmutz J."/>
            <person name="Larimer F."/>
            <person name="Land M."/>
            <person name="Hauser L."/>
            <person name="Kyrpides N."/>
            <person name="Mikhailova N."/>
            <person name="Janssen P.H."/>
            <person name="Kuske C.R."/>
            <person name="Richardson P."/>
        </authorList>
    </citation>
    <scope>NUCLEOTIDE SEQUENCE</scope>
    <source>
        <strain evidence="2">Ellin6076</strain>
    </source>
</reference>
<sequence precursor="true">MLFLLLALLLCAPALAQKVGTAARQQDLNFVANQLPALNPNFFFQLDRSQFQQAIADLNAKVGGTTDAEFYTGLAQVVAIAGDAHTTLDLKGSYASAIGFQTLPIALVWLDDGMFVTAALQPYARAVGTQLVAVGGMPINQVVQALATVISHENDQWVRYMSEQYLTGMQILQGLHVAQVGDVVPMTFRTLAGEEFTLQIAPGNGGLATAPDAQTGPTADYLRNPELNYWYRYSPENRLLYFRYNKCEDDPAHPFPAFAAEVLAALDGNSVDTFVWDFRGNTGGNASVIQPLGLGLNLRVPALLANPRFRIYLAMDKGTFSAAMSNAMSFAQPLPGISPILRIIGEPTGGKPAYFGGVQGVNLPGSKLLLQYSTVRNALPAWVPDLPSFQPQIPIHIRATDYFARHDPVIAAILARTAELPAVPTGGAILVNGASYRTDQGVAAGSFASVFGAFANVPDQVFVGGLAAKIIGGTASQVNVVVPAGTQPGSAVVSVRSGSTEVASGQVTITSGGAGIFVLDPANGAQPGAVENQDDSVNSVGNPARTGSLVQIFATGYAPLQPVHVMLGGVPANVIFSGPIAQFPGLWQINAQVPAGMTGQVPVYVIEGNFASNAATIFVK</sequence>
<proteinExistence type="predicted"/>
<gene>
    <name evidence="2" type="ordered locus">Acid_2390</name>
</gene>
<keyword evidence="1" id="KW-0732">Signal</keyword>
<dbReference type="NCBIfam" id="TIGR03437">
    <property type="entry name" value="Soli_cterm"/>
    <property type="match status" value="1"/>
</dbReference>
<evidence type="ECO:0000256" key="1">
    <source>
        <dbReference type="SAM" id="SignalP"/>
    </source>
</evidence>
<dbReference type="HOGENOM" id="CLU_440675_0_0_0"/>
<dbReference type="InParanoid" id="Q025E0"/>
<evidence type="ECO:0000313" key="2">
    <source>
        <dbReference type="EMBL" id="ABJ83379.1"/>
    </source>
</evidence>
<dbReference type="EMBL" id="CP000473">
    <property type="protein sequence ID" value="ABJ83379.1"/>
    <property type="molecule type" value="Genomic_DNA"/>
</dbReference>
<accession>Q025E0</accession>
<dbReference type="OrthoDB" id="272858at2"/>
<feature type="chain" id="PRO_5004163034" description="Peptidase S41" evidence="1">
    <location>
        <begin position="17"/>
        <end position="620"/>
    </location>
</feature>